<proteinExistence type="predicted"/>
<sequence>MQGGQSGHSQMLSGLMRSLTGKLDRERFSLSSLTLHHSMLLRVALLGSWQKNPSWSSLWFELTFELSVM</sequence>
<evidence type="ECO:0000313" key="1">
    <source>
        <dbReference type="EMBL" id="KAG8199215.1"/>
    </source>
</evidence>
<evidence type="ECO:0000313" key="2">
    <source>
        <dbReference type="Proteomes" id="UP000827092"/>
    </source>
</evidence>
<dbReference type="EMBL" id="JAFNEN010000030">
    <property type="protein sequence ID" value="KAG8199215.1"/>
    <property type="molecule type" value="Genomic_DNA"/>
</dbReference>
<reference evidence="1 2" key="1">
    <citation type="journal article" date="2022" name="Nat. Ecol. Evol.">
        <title>A masculinizing supergene underlies an exaggerated male reproductive morph in a spider.</title>
        <authorList>
            <person name="Hendrickx F."/>
            <person name="De Corte Z."/>
            <person name="Sonet G."/>
            <person name="Van Belleghem S.M."/>
            <person name="Kostlbacher S."/>
            <person name="Vangestel C."/>
        </authorList>
    </citation>
    <scope>NUCLEOTIDE SEQUENCE [LARGE SCALE GENOMIC DNA]</scope>
    <source>
        <strain evidence="1">W744_W776</strain>
    </source>
</reference>
<dbReference type="Proteomes" id="UP000827092">
    <property type="component" value="Unassembled WGS sequence"/>
</dbReference>
<comment type="caution">
    <text evidence="1">The sequence shown here is derived from an EMBL/GenBank/DDBJ whole genome shotgun (WGS) entry which is preliminary data.</text>
</comment>
<gene>
    <name evidence="1" type="ORF">JTE90_016034</name>
</gene>
<keyword evidence="2" id="KW-1185">Reference proteome</keyword>
<dbReference type="AlphaFoldDB" id="A0AAV6VRH2"/>
<accession>A0AAV6VRH2</accession>
<organism evidence="1 2">
    <name type="scientific">Oedothorax gibbosus</name>
    <dbReference type="NCBI Taxonomy" id="931172"/>
    <lineage>
        <taxon>Eukaryota</taxon>
        <taxon>Metazoa</taxon>
        <taxon>Ecdysozoa</taxon>
        <taxon>Arthropoda</taxon>
        <taxon>Chelicerata</taxon>
        <taxon>Arachnida</taxon>
        <taxon>Araneae</taxon>
        <taxon>Araneomorphae</taxon>
        <taxon>Entelegynae</taxon>
        <taxon>Araneoidea</taxon>
        <taxon>Linyphiidae</taxon>
        <taxon>Erigoninae</taxon>
        <taxon>Oedothorax</taxon>
    </lineage>
</organism>
<protein>
    <submittedName>
        <fullName evidence="1">Uncharacterized protein</fullName>
    </submittedName>
</protein>
<name>A0AAV6VRH2_9ARAC</name>